<sequence>MAYRFEGKKALVTGGSRGIGKAIAERLLLEGAKVYVIGRSQENLEKIKTEIPSLNTIQVDVTNWDETKTAVEQIGVVDLLVNNAGILDQANFVDVEMDKFDKMIETNCKSAFNITQIIARGLISAGRPGVVVNMSSQGGLKAAAGFMPYCVSKAMVDMLTKVTALELGPHKIRVNSVNPTILKTDMTKDFYENEEFMQMFRAKHPLGKFATVKDVVNATMFLLSDDSAMITGSSLPVDGGYLVN</sequence>
<evidence type="ECO:0008006" key="6">
    <source>
        <dbReference type="Google" id="ProtNLM"/>
    </source>
</evidence>
<dbReference type="SUPFAM" id="SSF51735">
    <property type="entry name" value="NAD(P)-binding Rossmann-fold domains"/>
    <property type="match status" value="1"/>
</dbReference>
<dbReference type="Proteomes" id="UP001217089">
    <property type="component" value="Unassembled WGS sequence"/>
</dbReference>
<dbReference type="InterPro" id="IPR002347">
    <property type="entry name" value="SDR_fam"/>
</dbReference>
<keyword evidence="5" id="KW-1185">Reference proteome</keyword>
<dbReference type="NCBIfam" id="NF005559">
    <property type="entry name" value="PRK07231.1"/>
    <property type="match status" value="1"/>
</dbReference>
<dbReference type="InterPro" id="IPR051737">
    <property type="entry name" value="L-xylulose/Carbonyl_redctase"/>
</dbReference>
<evidence type="ECO:0000313" key="5">
    <source>
        <dbReference type="Proteomes" id="UP001217089"/>
    </source>
</evidence>
<evidence type="ECO:0000256" key="1">
    <source>
        <dbReference type="ARBA" id="ARBA00006484"/>
    </source>
</evidence>
<comment type="similarity">
    <text evidence="1">Belongs to the short-chain dehydrogenases/reductases (SDR) family.</text>
</comment>
<dbReference type="PANTHER" id="PTHR44252:SF3">
    <property type="entry name" value="D-ERYTHRULOSE REDUCTASE-RELATED"/>
    <property type="match status" value="1"/>
</dbReference>
<comment type="caution">
    <text evidence="3">The sequence shown here is derived from an EMBL/GenBank/DDBJ whole genome shotgun (WGS) entry which is preliminary data.</text>
</comment>
<accession>A0ABQ9E4G6</accession>
<dbReference type="EMBL" id="JARBDR010000326">
    <property type="protein sequence ID" value="KAJ8316538.1"/>
    <property type="molecule type" value="Genomic_DNA"/>
</dbReference>
<evidence type="ECO:0000313" key="3">
    <source>
        <dbReference type="EMBL" id="KAJ8300306.1"/>
    </source>
</evidence>
<dbReference type="Pfam" id="PF13561">
    <property type="entry name" value="adh_short_C2"/>
    <property type="match status" value="1"/>
</dbReference>
<dbReference type="InterPro" id="IPR036291">
    <property type="entry name" value="NAD(P)-bd_dom_sf"/>
</dbReference>
<dbReference type="PANTHER" id="PTHR44252">
    <property type="entry name" value="D-ERYTHRULOSE REDUCTASE"/>
    <property type="match status" value="1"/>
</dbReference>
<dbReference type="EMBL" id="JARBDR010000919">
    <property type="protein sequence ID" value="KAJ8300306.1"/>
    <property type="molecule type" value="Genomic_DNA"/>
</dbReference>
<dbReference type="PRINTS" id="PR00081">
    <property type="entry name" value="GDHRDH"/>
</dbReference>
<protein>
    <recommendedName>
        <fullName evidence="6">L-xylulose reductase</fullName>
    </recommendedName>
</protein>
<name>A0ABQ9E4G6_TEGGR</name>
<keyword evidence="2" id="KW-0521">NADP</keyword>
<reference evidence="3 5" key="1">
    <citation type="submission" date="2022-12" db="EMBL/GenBank/DDBJ databases">
        <title>Chromosome-level genome of Tegillarca granosa.</title>
        <authorList>
            <person name="Kim J."/>
        </authorList>
    </citation>
    <scope>NUCLEOTIDE SEQUENCE [LARGE SCALE GENOMIC DNA]</scope>
    <source>
        <strain evidence="3">Teg-2019</strain>
        <tissue evidence="3">Adductor muscle</tissue>
    </source>
</reference>
<evidence type="ECO:0000313" key="4">
    <source>
        <dbReference type="EMBL" id="KAJ8316538.1"/>
    </source>
</evidence>
<dbReference type="PRINTS" id="PR00080">
    <property type="entry name" value="SDRFAMILY"/>
</dbReference>
<gene>
    <name evidence="4" type="ORF">KUTeg_005910</name>
    <name evidence="3" type="ORF">KUTeg_021825</name>
</gene>
<dbReference type="Gene3D" id="3.40.50.720">
    <property type="entry name" value="NAD(P)-binding Rossmann-like Domain"/>
    <property type="match status" value="1"/>
</dbReference>
<evidence type="ECO:0000256" key="2">
    <source>
        <dbReference type="ARBA" id="ARBA00022857"/>
    </source>
</evidence>
<organism evidence="3 5">
    <name type="scientific">Tegillarca granosa</name>
    <name type="common">Malaysian cockle</name>
    <name type="synonym">Anadara granosa</name>
    <dbReference type="NCBI Taxonomy" id="220873"/>
    <lineage>
        <taxon>Eukaryota</taxon>
        <taxon>Metazoa</taxon>
        <taxon>Spiralia</taxon>
        <taxon>Lophotrochozoa</taxon>
        <taxon>Mollusca</taxon>
        <taxon>Bivalvia</taxon>
        <taxon>Autobranchia</taxon>
        <taxon>Pteriomorphia</taxon>
        <taxon>Arcoida</taxon>
        <taxon>Arcoidea</taxon>
        <taxon>Arcidae</taxon>
        <taxon>Tegillarca</taxon>
    </lineage>
</organism>
<proteinExistence type="inferred from homology"/>